<evidence type="ECO:0000256" key="2">
    <source>
        <dbReference type="ARBA" id="ARBA00023315"/>
    </source>
</evidence>
<dbReference type="GO" id="GO:0003841">
    <property type="term" value="F:1-acylglycerol-3-phosphate O-acyltransferase activity"/>
    <property type="evidence" value="ECO:0007669"/>
    <property type="project" value="TreeGrafter"/>
</dbReference>
<evidence type="ECO:0000313" key="4">
    <source>
        <dbReference type="EMBL" id="QHB51970.1"/>
    </source>
</evidence>
<keyword evidence="1 4" id="KW-0808">Transferase</keyword>
<protein>
    <submittedName>
        <fullName evidence="4">1-acyl-sn-glycerol-3-phosphate acyltransferase</fullName>
    </submittedName>
</protein>
<accession>A0A6P1E738</accession>
<sequence>MFAKRFSFKLLLFYQIKKEGMGLFYSFVRVLVRIFVFIINGNAHYQYKERLPKGNYILVGPHRTWFDPIYFALAASPKKFSFMAKKELFKNPILKWILDHANAFPVDRDHPGPSAIKKPVRILKKSDLSLILFPSGTRHSEQLKSGAALISQLANVPLVPTVYQGPLSFKRLFSRKKVTIAFGEPIYIDRKHKLDDNYQKEVEQQMQTAFDALDYAVNPDFKYVDISKKNTTDKIE</sequence>
<keyword evidence="2 4" id="KW-0012">Acyltransferase</keyword>
<feature type="domain" description="Phospholipid/glycerol acyltransferase" evidence="3">
    <location>
        <begin position="56"/>
        <end position="166"/>
    </location>
</feature>
<dbReference type="SUPFAM" id="SSF69593">
    <property type="entry name" value="Glycerol-3-phosphate (1)-acyltransferase"/>
    <property type="match status" value="1"/>
</dbReference>
<dbReference type="CDD" id="cd07989">
    <property type="entry name" value="LPLAT_AGPAT-like"/>
    <property type="match status" value="1"/>
</dbReference>
<evidence type="ECO:0000256" key="1">
    <source>
        <dbReference type="ARBA" id="ARBA00022679"/>
    </source>
</evidence>
<organism evidence="4 5">
    <name type="scientific">Lentilactobacillus hilgardii</name>
    <name type="common">Lactobacillus hilgardii</name>
    <dbReference type="NCBI Taxonomy" id="1588"/>
    <lineage>
        <taxon>Bacteria</taxon>
        <taxon>Bacillati</taxon>
        <taxon>Bacillota</taxon>
        <taxon>Bacilli</taxon>
        <taxon>Lactobacillales</taxon>
        <taxon>Lactobacillaceae</taxon>
        <taxon>Lentilactobacillus</taxon>
    </lineage>
</organism>
<evidence type="ECO:0000259" key="3">
    <source>
        <dbReference type="SMART" id="SM00563"/>
    </source>
</evidence>
<dbReference type="Proteomes" id="UP000465035">
    <property type="component" value="Chromosome"/>
</dbReference>
<dbReference type="PANTHER" id="PTHR10434:SF40">
    <property type="entry name" value="1-ACYL-SN-GLYCEROL-3-PHOSPHATE ACYLTRANSFERASE"/>
    <property type="match status" value="1"/>
</dbReference>
<reference evidence="4 5" key="1">
    <citation type="submission" date="2019-12" db="EMBL/GenBank/DDBJ databases">
        <title>Lactobacillus hilgardii FLUB.</title>
        <authorList>
            <person name="Gustaw K."/>
        </authorList>
    </citation>
    <scope>NUCLEOTIDE SEQUENCE [LARGE SCALE GENOMIC DNA]</scope>
    <source>
        <strain evidence="4 5">FLUB</strain>
    </source>
</reference>
<dbReference type="GO" id="GO:0006654">
    <property type="term" value="P:phosphatidic acid biosynthetic process"/>
    <property type="evidence" value="ECO:0007669"/>
    <property type="project" value="TreeGrafter"/>
</dbReference>
<name>A0A6P1E738_LENHI</name>
<dbReference type="InterPro" id="IPR002123">
    <property type="entry name" value="Plipid/glycerol_acylTrfase"/>
</dbReference>
<dbReference type="AlphaFoldDB" id="A0A6P1E738"/>
<evidence type="ECO:0000313" key="5">
    <source>
        <dbReference type="Proteomes" id="UP000465035"/>
    </source>
</evidence>
<proteinExistence type="predicted"/>
<dbReference type="EMBL" id="CP047121">
    <property type="protein sequence ID" value="QHB51970.1"/>
    <property type="molecule type" value="Genomic_DNA"/>
</dbReference>
<dbReference type="Pfam" id="PF01553">
    <property type="entry name" value="Acyltransferase"/>
    <property type="match status" value="1"/>
</dbReference>
<dbReference type="PANTHER" id="PTHR10434">
    <property type="entry name" value="1-ACYL-SN-GLYCEROL-3-PHOSPHATE ACYLTRANSFERASE"/>
    <property type="match status" value="1"/>
</dbReference>
<dbReference type="SMART" id="SM00563">
    <property type="entry name" value="PlsC"/>
    <property type="match status" value="1"/>
</dbReference>
<gene>
    <name evidence="4" type="ORF">GQR93_07110</name>
</gene>